<dbReference type="Proteomes" id="UP000479710">
    <property type="component" value="Unassembled WGS sequence"/>
</dbReference>
<proteinExistence type="predicted"/>
<evidence type="ECO:0000256" key="1">
    <source>
        <dbReference type="SAM" id="MobiDB-lite"/>
    </source>
</evidence>
<dbReference type="AlphaFoldDB" id="A0A6G1F2V1"/>
<comment type="caution">
    <text evidence="3">The sequence shown here is derived from an EMBL/GenBank/DDBJ whole genome shotgun (WGS) entry which is preliminary data.</text>
</comment>
<reference evidence="3 4" key="1">
    <citation type="submission" date="2019-11" db="EMBL/GenBank/DDBJ databases">
        <title>Whole genome sequence of Oryza granulata.</title>
        <authorList>
            <person name="Li W."/>
        </authorList>
    </citation>
    <scope>NUCLEOTIDE SEQUENCE [LARGE SCALE GENOMIC DNA]</scope>
    <source>
        <strain evidence="4">cv. Menghai</strain>
        <tissue evidence="3">Leaf</tissue>
    </source>
</reference>
<dbReference type="EMBL" id="SPHZ02000001">
    <property type="protein sequence ID" value="KAF0931227.1"/>
    <property type="molecule type" value="Genomic_DNA"/>
</dbReference>
<evidence type="ECO:0000313" key="3">
    <source>
        <dbReference type="EMBL" id="KAF0931227.1"/>
    </source>
</evidence>
<name>A0A6G1F2V1_9ORYZ</name>
<keyword evidence="4" id="KW-1185">Reference proteome</keyword>
<gene>
    <name evidence="3" type="ORF">E2562_002576</name>
</gene>
<organism evidence="3 4">
    <name type="scientific">Oryza meyeriana var. granulata</name>
    <dbReference type="NCBI Taxonomy" id="110450"/>
    <lineage>
        <taxon>Eukaryota</taxon>
        <taxon>Viridiplantae</taxon>
        <taxon>Streptophyta</taxon>
        <taxon>Embryophyta</taxon>
        <taxon>Tracheophyta</taxon>
        <taxon>Spermatophyta</taxon>
        <taxon>Magnoliopsida</taxon>
        <taxon>Liliopsida</taxon>
        <taxon>Poales</taxon>
        <taxon>Poaceae</taxon>
        <taxon>BOP clade</taxon>
        <taxon>Oryzoideae</taxon>
        <taxon>Oryzeae</taxon>
        <taxon>Oryzinae</taxon>
        <taxon>Oryza</taxon>
        <taxon>Oryza meyeriana</taxon>
    </lineage>
</organism>
<evidence type="ECO:0000256" key="2">
    <source>
        <dbReference type="SAM" id="SignalP"/>
    </source>
</evidence>
<keyword evidence="2" id="KW-0732">Signal</keyword>
<accession>A0A6G1F2V1</accession>
<protein>
    <submittedName>
        <fullName evidence="3">Uncharacterized protein</fullName>
    </submittedName>
</protein>
<feature type="chain" id="PRO_5026059126" evidence="2">
    <location>
        <begin position="23"/>
        <end position="160"/>
    </location>
</feature>
<feature type="signal peptide" evidence="2">
    <location>
        <begin position="1"/>
        <end position="22"/>
    </location>
</feature>
<evidence type="ECO:0000313" key="4">
    <source>
        <dbReference type="Proteomes" id="UP000479710"/>
    </source>
</evidence>
<sequence>MEAVRRGRYFVVLCMAAAAVLACSAGVAVPAAAAVAQELQRGFSAAHDGSYSQFEPVLSDPTGVFAVSFLRVNSTMLDLARPAGLAAGGSRRGRRGVRTRRRRQRHHPAQTMDNQTRAETAMNVEGSGRRSVLELAVVASSNSAMRFLMCLMRWAMALEL</sequence>
<feature type="compositionally biased region" description="Basic residues" evidence="1">
    <location>
        <begin position="91"/>
        <end position="108"/>
    </location>
</feature>
<dbReference type="PROSITE" id="PS51257">
    <property type="entry name" value="PROKAR_LIPOPROTEIN"/>
    <property type="match status" value="1"/>
</dbReference>
<dbReference type="OrthoDB" id="10573542at2759"/>
<feature type="region of interest" description="Disordered" evidence="1">
    <location>
        <begin position="85"/>
        <end position="114"/>
    </location>
</feature>